<keyword evidence="3" id="KW-0446">Lipid-binding</keyword>
<evidence type="ECO:0000256" key="4">
    <source>
        <dbReference type="ARBA" id="ARBA00023136"/>
    </source>
</evidence>
<evidence type="ECO:0000313" key="5">
    <source>
        <dbReference type="EMBL" id="WGH93609.1"/>
    </source>
</evidence>
<proteinExistence type="predicted"/>
<organism evidence="5 6">
    <name type="scientific">Auritidibacter ignavus</name>
    <dbReference type="NCBI Taxonomy" id="678932"/>
    <lineage>
        <taxon>Bacteria</taxon>
        <taxon>Bacillati</taxon>
        <taxon>Actinomycetota</taxon>
        <taxon>Actinomycetes</taxon>
        <taxon>Micrococcales</taxon>
        <taxon>Micrococcaceae</taxon>
        <taxon>Auritidibacter</taxon>
    </lineage>
</organism>
<dbReference type="GO" id="GO:0005737">
    <property type="term" value="C:cytoplasm"/>
    <property type="evidence" value="ECO:0007669"/>
    <property type="project" value="UniProtKB-ARBA"/>
</dbReference>
<dbReference type="Pfam" id="PF05719">
    <property type="entry name" value="GPP34"/>
    <property type="match status" value="1"/>
</dbReference>
<comment type="subcellular location">
    <subcellularLocation>
        <location evidence="1">Golgi apparatus membrane</location>
        <topology evidence="1">Peripheral membrane protein</topology>
        <orientation evidence="1">Cytoplasmic side</orientation>
    </subcellularLocation>
</comment>
<dbReference type="Proteomes" id="UP001224674">
    <property type="component" value="Chromosome"/>
</dbReference>
<protein>
    <submittedName>
        <fullName evidence="5">GPP34 family phosphoprotein</fullName>
    </submittedName>
</protein>
<dbReference type="Gene3D" id="1.10.3630.10">
    <property type="entry name" value="yeast vps74-n-term truncation variant domain like"/>
    <property type="match status" value="1"/>
</dbReference>
<keyword evidence="4" id="KW-0472">Membrane</keyword>
<keyword evidence="6" id="KW-1185">Reference proteome</keyword>
<evidence type="ECO:0000313" key="6">
    <source>
        <dbReference type="Proteomes" id="UP001224674"/>
    </source>
</evidence>
<dbReference type="GO" id="GO:0070273">
    <property type="term" value="F:phosphatidylinositol-4-phosphate binding"/>
    <property type="evidence" value="ECO:0007669"/>
    <property type="project" value="InterPro"/>
</dbReference>
<dbReference type="RefSeq" id="WP_110098244.1">
    <property type="nucleotide sequence ID" value="NZ_CP122561.1"/>
</dbReference>
<keyword evidence="2" id="KW-0333">Golgi apparatus</keyword>
<evidence type="ECO:0000256" key="2">
    <source>
        <dbReference type="ARBA" id="ARBA00023034"/>
    </source>
</evidence>
<name>A0AAJ6APV0_9MICC</name>
<gene>
    <name evidence="5" type="ORF">QDX21_02055</name>
</gene>
<dbReference type="GO" id="GO:0012505">
    <property type="term" value="C:endomembrane system"/>
    <property type="evidence" value="ECO:0007669"/>
    <property type="project" value="UniProtKB-ARBA"/>
</dbReference>
<sequence>MTTYTPAEDESTQNPLSLGEMFLLLCIDDRGKLLASKNMVSLALAGAELADLTRRGLLTVTQDLVIQSEEFSGSDTPLARISQVLEDSPENQDAEQWIYRFGRTALFDAVLAQLEERQMVEELNKKILGIWPCTRYRKWGAFENVDIVTVLRGALFENEPVDLTTWPVLALMNMTGILDQVFPNFSADTVSRVLYTRPGMTQTSVTESVAEVLQATENVLAEHLTATRGGASGLPGTRDLRGKD</sequence>
<dbReference type="InterPro" id="IPR008628">
    <property type="entry name" value="GPP34-like"/>
</dbReference>
<reference evidence="5 6" key="1">
    <citation type="submission" date="2023-03" db="EMBL/GenBank/DDBJ databases">
        <title>Complete genome sequences of several Auritidibacter ignavus strains isolated from ear infections.</title>
        <authorList>
            <person name="Baehr T."/>
            <person name="Baumhoegger A.M."/>
        </authorList>
    </citation>
    <scope>NUCLEOTIDE SEQUENCE [LARGE SCALE GENOMIC DNA]</scope>
    <source>
        <strain evidence="5 6">BABAE-6</strain>
    </source>
</reference>
<dbReference type="AlphaFoldDB" id="A0AAJ6APV0"/>
<dbReference type="GeneID" id="83694834"/>
<evidence type="ECO:0000256" key="1">
    <source>
        <dbReference type="ARBA" id="ARBA00004255"/>
    </source>
</evidence>
<dbReference type="InterPro" id="IPR038261">
    <property type="entry name" value="GPP34-like_sf"/>
</dbReference>
<accession>A0AAJ6APV0</accession>
<evidence type="ECO:0000256" key="3">
    <source>
        <dbReference type="ARBA" id="ARBA00023121"/>
    </source>
</evidence>
<dbReference type="EMBL" id="CP122566">
    <property type="protein sequence ID" value="WGH93609.1"/>
    <property type="molecule type" value="Genomic_DNA"/>
</dbReference>